<organism evidence="10 11">
    <name type="scientific">Biformimicrobium ophioploci</name>
    <dbReference type="NCBI Taxonomy" id="3036711"/>
    <lineage>
        <taxon>Bacteria</taxon>
        <taxon>Pseudomonadati</taxon>
        <taxon>Pseudomonadota</taxon>
        <taxon>Gammaproteobacteria</taxon>
        <taxon>Cellvibrionales</taxon>
        <taxon>Microbulbiferaceae</taxon>
        <taxon>Biformimicrobium</taxon>
    </lineage>
</organism>
<keyword evidence="4 9" id="KW-0812">Transmembrane</keyword>
<evidence type="ECO:0000256" key="1">
    <source>
        <dbReference type="ARBA" id="ARBA00004651"/>
    </source>
</evidence>
<protein>
    <recommendedName>
        <fullName evidence="8">Rod shape-determining protein MreD</fullName>
    </recommendedName>
</protein>
<keyword evidence="5 8" id="KW-0133">Cell shape</keyword>
<keyword evidence="3 8" id="KW-1003">Cell membrane</keyword>
<proteinExistence type="inferred from homology"/>
<dbReference type="Proteomes" id="UP001224392">
    <property type="component" value="Unassembled WGS sequence"/>
</dbReference>
<evidence type="ECO:0000256" key="3">
    <source>
        <dbReference type="ARBA" id="ARBA00022475"/>
    </source>
</evidence>
<name>A0ABQ6LWY6_9GAMM</name>
<evidence type="ECO:0000256" key="2">
    <source>
        <dbReference type="ARBA" id="ARBA00007776"/>
    </source>
</evidence>
<dbReference type="Pfam" id="PF04093">
    <property type="entry name" value="MreD"/>
    <property type="match status" value="1"/>
</dbReference>
<accession>A0ABQ6LWY6</accession>
<feature type="transmembrane region" description="Helical" evidence="9">
    <location>
        <begin position="6"/>
        <end position="24"/>
    </location>
</feature>
<dbReference type="NCBIfam" id="TIGR03426">
    <property type="entry name" value="shape_MreD"/>
    <property type="match status" value="1"/>
</dbReference>
<keyword evidence="6 9" id="KW-1133">Transmembrane helix</keyword>
<keyword evidence="11" id="KW-1185">Reference proteome</keyword>
<comment type="similarity">
    <text evidence="2 8">Belongs to the MreD family.</text>
</comment>
<dbReference type="InterPro" id="IPR026034">
    <property type="entry name" value="MreD_proteobac"/>
</dbReference>
<dbReference type="InterPro" id="IPR007227">
    <property type="entry name" value="Cell_shape_determining_MreD"/>
</dbReference>
<evidence type="ECO:0000256" key="9">
    <source>
        <dbReference type="SAM" id="Phobius"/>
    </source>
</evidence>
<sequence length="159" mass="17721">MEPHSRWFIAATFLAGLLLAVAPLAHNWQWFRPAFISLLVIFWVTRMPTVFGVGFAWLAGLIQDLVTGAAIGSHALSLAAIAYLCLLFYRRMRAYSAGQQVLLVFVLVGIQQLVSVWVHEFAGKPAQGLVFLWPAATSALLWPVVSGLLHRYFTQLQVR</sequence>
<evidence type="ECO:0000313" key="11">
    <source>
        <dbReference type="Proteomes" id="UP001224392"/>
    </source>
</evidence>
<dbReference type="EMBL" id="BSYJ01000002">
    <property type="protein sequence ID" value="GMG86588.1"/>
    <property type="molecule type" value="Genomic_DNA"/>
</dbReference>
<feature type="transmembrane region" description="Helical" evidence="9">
    <location>
        <begin position="36"/>
        <end position="59"/>
    </location>
</feature>
<comment type="caution">
    <text evidence="10">The sequence shown here is derived from an EMBL/GenBank/DDBJ whole genome shotgun (WGS) entry which is preliminary data.</text>
</comment>
<keyword evidence="8" id="KW-0997">Cell inner membrane</keyword>
<dbReference type="PANTHER" id="PTHR37484:SF1">
    <property type="entry name" value="ROD SHAPE-DETERMINING PROTEIN MRED"/>
    <property type="match status" value="1"/>
</dbReference>
<evidence type="ECO:0000256" key="5">
    <source>
        <dbReference type="ARBA" id="ARBA00022960"/>
    </source>
</evidence>
<comment type="subcellular location">
    <subcellularLocation>
        <location evidence="8">Cell inner membrane</location>
    </subcellularLocation>
    <subcellularLocation>
        <location evidence="1">Cell membrane</location>
        <topology evidence="1">Multi-pass membrane protein</topology>
    </subcellularLocation>
</comment>
<comment type="function">
    <text evidence="8">Involved in formation of the rod shape of the cell. May also contribute to regulation of formation of penicillin-binding proteins.</text>
</comment>
<dbReference type="RefSeq" id="WP_285763128.1">
    <property type="nucleotide sequence ID" value="NZ_BSYJ01000002.1"/>
</dbReference>
<feature type="transmembrane region" description="Helical" evidence="9">
    <location>
        <begin position="130"/>
        <end position="149"/>
    </location>
</feature>
<evidence type="ECO:0000256" key="4">
    <source>
        <dbReference type="ARBA" id="ARBA00022692"/>
    </source>
</evidence>
<dbReference type="PIRSF" id="PIRSF018472">
    <property type="entry name" value="MreD_proteobac"/>
    <property type="match status" value="1"/>
</dbReference>
<feature type="transmembrane region" description="Helical" evidence="9">
    <location>
        <begin position="101"/>
        <end position="118"/>
    </location>
</feature>
<keyword evidence="7 8" id="KW-0472">Membrane</keyword>
<reference evidence="10 11" key="1">
    <citation type="submission" date="2023-04" db="EMBL/GenBank/DDBJ databases">
        <title>Marinobulbifer ophiurae gen. nov., sp. Nov., isolate from tissue of brittle star Ophioplocus japonicus.</title>
        <authorList>
            <person name="Kawano K."/>
            <person name="Sawayama S."/>
            <person name="Nakagawa S."/>
        </authorList>
    </citation>
    <scope>NUCLEOTIDE SEQUENCE [LARGE SCALE GENOMIC DNA]</scope>
    <source>
        <strain evidence="10 11">NKW57</strain>
    </source>
</reference>
<gene>
    <name evidence="10" type="primary">mreD</name>
    <name evidence="10" type="ORF">MNKW57_09090</name>
</gene>
<evidence type="ECO:0000256" key="6">
    <source>
        <dbReference type="ARBA" id="ARBA00022989"/>
    </source>
</evidence>
<evidence type="ECO:0000313" key="10">
    <source>
        <dbReference type="EMBL" id="GMG86588.1"/>
    </source>
</evidence>
<dbReference type="PANTHER" id="PTHR37484">
    <property type="entry name" value="ROD SHAPE-DETERMINING PROTEIN MRED"/>
    <property type="match status" value="1"/>
</dbReference>
<evidence type="ECO:0000256" key="7">
    <source>
        <dbReference type="ARBA" id="ARBA00023136"/>
    </source>
</evidence>
<evidence type="ECO:0000256" key="8">
    <source>
        <dbReference type="PIRNR" id="PIRNR018472"/>
    </source>
</evidence>
<feature type="transmembrane region" description="Helical" evidence="9">
    <location>
        <begin position="65"/>
        <end position="89"/>
    </location>
</feature>